<protein>
    <submittedName>
        <fullName evidence="8">Phosphoglucosamine mutase</fullName>
    </submittedName>
</protein>
<dbReference type="InterPro" id="IPR005844">
    <property type="entry name" value="A-D-PHexomutase_a/b/a-I"/>
</dbReference>
<name>A0A0G1RKF0_9BACT</name>
<evidence type="ECO:0000259" key="7">
    <source>
        <dbReference type="Pfam" id="PF02878"/>
    </source>
</evidence>
<evidence type="ECO:0000256" key="1">
    <source>
        <dbReference type="ARBA" id="ARBA00001946"/>
    </source>
</evidence>
<proteinExistence type="inferred from homology"/>
<keyword evidence="4" id="KW-0479">Metal-binding</keyword>
<feature type="domain" description="Alpha-D-phosphohexomutase alpha/beta/alpha" evidence="7">
    <location>
        <begin position="3"/>
        <end position="134"/>
    </location>
</feature>
<keyword evidence="5" id="KW-0460">Magnesium</keyword>
<keyword evidence="6" id="KW-0413">Isomerase</keyword>
<dbReference type="GO" id="GO:0046872">
    <property type="term" value="F:metal ion binding"/>
    <property type="evidence" value="ECO:0007669"/>
    <property type="project" value="UniProtKB-KW"/>
</dbReference>
<comment type="caution">
    <text evidence="8">The sequence shown here is derived from an EMBL/GenBank/DDBJ whole genome shotgun (WGS) entry which is preliminary data.</text>
</comment>
<dbReference type="PANTHER" id="PTHR43771">
    <property type="entry name" value="PHOSPHOMANNOMUTASE"/>
    <property type="match status" value="1"/>
</dbReference>
<dbReference type="SUPFAM" id="SSF53738">
    <property type="entry name" value="Phosphoglucomutase, first 3 domains"/>
    <property type="match status" value="1"/>
</dbReference>
<evidence type="ECO:0000256" key="6">
    <source>
        <dbReference type="ARBA" id="ARBA00023235"/>
    </source>
</evidence>
<dbReference type="EMBL" id="LCNO01000013">
    <property type="protein sequence ID" value="KKU57562.1"/>
    <property type="molecule type" value="Genomic_DNA"/>
</dbReference>
<dbReference type="AlphaFoldDB" id="A0A0G1RKF0"/>
<comment type="cofactor">
    <cofactor evidence="1">
        <name>Mg(2+)</name>
        <dbReference type="ChEBI" id="CHEBI:18420"/>
    </cofactor>
</comment>
<keyword evidence="3" id="KW-0597">Phosphoprotein</keyword>
<dbReference type="InterPro" id="IPR016055">
    <property type="entry name" value="A-D-PHexomutase_a/b/a-I/II/III"/>
</dbReference>
<sequence>MPKLFGTTGIRGPADTLFTKTFCYQLGAVFGDWLISKGKEGYVAVAMDPRESSPFIKQHLIQGLASQGWEILDEGVIPTPALTYFVKQSPSVGGGVMVTGSHVTANLNGVKLFIAGEEVTKAHELEIEQLFNANN</sequence>
<dbReference type="Proteomes" id="UP000034307">
    <property type="component" value="Unassembled WGS sequence"/>
</dbReference>
<evidence type="ECO:0000256" key="5">
    <source>
        <dbReference type="ARBA" id="ARBA00022842"/>
    </source>
</evidence>
<dbReference type="STRING" id="1618358.UX80_C0013G0010"/>
<organism evidence="8 9">
    <name type="scientific">Candidatus Amesbacteria bacterium GW2011_GWA2_47_11b</name>
    <dbReference type="NCBI Taxonomy" id="1618358"/>
    <lineage>
        <taxon>Bacteria</taxon>
        <taxon>Candidatus Amesiibacteriota</taxon>
    </lineage>
</organism>
<dbReference type="Gene3D" id="3.40.120.10">
    <property type="entry name" value="Alpha-D-Glucose-1,6-Bisphosphate, subunit A, domain 3"/>
    <property type="match status" value="1"/>
</dbReference>
<dbReference type="PANTHER" id="PTHR43771:SF2">
    <property type="entry name" value="PHOSPHOMANNOMUTASE_PHOSPHOGLUCOMUTASE"/>
    <property type="match status" value="1"/>
</dbReference>
<evidence type="ECO:0000256" key="4">
    <source>
        <dbReference type="ARBA" id="ARBA00022723"/>
    </source>
</evidence>
<dbReference type="GO" id="GO:0005975">
    <property type="term" value="P:carbohydrate metabolic process"/>
    <property type="evidence" value="ECO:0007669"/>
    <property type="project" value="InterPro"/>
</dbReference>
<evidence type="ECO:0000313" key="8">
    <source>
        <dbReference type="EMBL" id="KKU57562.1"/>
    </source>
</evidence>
<dbReference type="GO" id="GO:0016868">
    <property type="term" value="F:intramolecular phosphotransferase activity"/>
    <property type="evidence" value="ECO:0007669"/>
    <property type="project" value="InterPro"/>
</dbReference>
<accession>A0A0G1RKF0</accession>
<comment type="similarity">
    <text evidence="2">Belongs to the phosphohexose mutase family.</text>
</comment>
<evidence type="ECO:0000256" key="2">
    <source>
        <dbReference type="ARBA" id="ARBA00010231"/>
    </source>
</evidence>
<dbReference type="Pfam" id="PF02878">
    <property type="entry name" value="PGM_PMM_I"/>
    <property type="match status" value="1"/>
</dbReference>
<evidence type="ECO:0000256" key="3">
    <source>
        <dbReference type="ARBA" id="ARBA00022553"/>
    </source>
</evidence>
<reference evidence="8 9" key="1">
    <citation type="journal article" date="2015" name="Nature">
        <title>rRNA introns, odd ribosomes, and small enigmatic genomes across a large radiation of phyla.</title>
        <authorList>
            <person name="Brown C.T."/>
            <person name="Hug L.A."/>
            <person name="Thomas B.C."/>
            <person name="Sharon I."/>
            <person name="Castelle C.J."/>
            <person name="Singh A."/>
            <person name="Wilkins M.J."/>
            <person name="Williams K.H."/>
            <person name="Banfield J.F."/>
        </authorList>
    </citation>
    <scope>NUCLEOTIDE SEQUENCE [LARGE SCALE GENOMIC DNA]</scope>
</reference>
<gene>
    <name evidence="8" type="ORF">UX80_C0013G0010</name>
</gene>
<evidence type="ECO:0000313" key="9">
    <source>
        <dbReference type="Proteomes" id="UP000034307"/>
    </source>
</evidence>